<dbReference type="EMBL" id="JAKOGI010000478">
    <property type="protein sequence ID" value="KAJ8434441.1"/>
    <property type="molecule type" value="Genomic_DNA"/>
</dbReference>
<dbReference type="OrthoDB" id="1918588at2759"/>
<keyword evidence="3" id="KW-1185">Reference proteome</keyword>
<name>A0A9Q1JZS4_9CARY</name>
<feature type="compositionally biased region" description="Low complexity" evidence="1">
    <location>
        <begin position="10"/>
        <end position="19"/>
    </location>
</feature>
<dbReference type="PANTHER" id="PTHR33790">
    <property type="entry name" value="OS05G0344200 PROTEIN"/>
    <property type="match status" value="1"/>
</dbReference>
<accession>A0A9Q1JZS4</accession>
<dbReference type="Proteomes" id="UP001153076">
    <property type="component" value="Unassembled WGS sequence"/>
</dbReference>
<evidence type="ECO:0000313" key="2">
    <source>
        <dbReference type="EMBL" id="KAJ8434441.1"/>
    </source>
</evidence>
<organism evidence="2 3">
    <name type="scientific">Carnegiea gigantea</name>
    <dbReference type="NCBI Taxonomy" id="171969"/>
    <lineage>
        <taxon>Eukaryota</taxon>
        <taxon>Viridiplantae</taxon>
        <taxon>Streptophyta</taxon>
        <taxon>Embryophyta</taxon>
        <taxon>Tracheophyta</taxon>
        <taxon>Spermatophyta</taxon>
        <taxon>Magnoliopsida</taxon>
        <taxon>eudicotyledons</taxon>
        <taxon>Gunneridae</taxon>
        <taxon>Pentapetalae</taxon>
        <taxon>Caryophyllales</taxon>
        <taxon>Cactineae</taxon>
        <taxon>Cactaceae</taxon>
        <taxon>Cactoideae</taxon>
        <taxon>Echinocereeae</taxon>
        <taxon>Carnegiea</taxon>
    </lineage>
</organism>
<evidence type="ECO:0008006" key="4">
    <source>
        <dbReference type="Google" id="ProtNLM"/>
    </source>
</evidence>
<dbReference type="PANTHER" id="PTHR33790:SF1">
    <property type="entry name" value="PROTEIN EARLY RESPONSIVE TO DEHYDRATION 15"/>
    <property type="match status" value="1"/>
</dbReference>
<dbReference type="AlphaFoldDB" id="A0A9Q1JZS4"/>
<reference evidence="2" key="1">
    <citation type="submission" date="2022-04" db="EMBL/GenBank/DDBJ databases">
        <title>Carnegiea gigantea Genome sequencing and assembly v2.</title>
        <authorList>
            <person name="Copetti D."/>
            <person name="Sanderson M.J."/>
            <person name="Burquez A."/>
            <person name="Wojciechowski M.F."/>
        </authorList>
    </citation>
    <scope>NUCLEOTIDE SEQUENCE</scope>
    <source>
        <strain evidence="2">SGP5-SGP5p</strain>
        <tissue evidence="2">Aerial part</tissue>
    </source>
</reference>
<evidence type="ECO:0000313" key="3">
    <source>
        <dbReference type="Proteomes" id="UP001153076"/>
    </source>
</evidence>
<dbReference type="InterPro" id="IPR040414">
    <property type="entry name" value="CID1/CID2"/>
</dbReference>
<gene>
    <name evidence="2" type="ORF">Cgig2_025411</name>
</gene>
<protein>
    <recommendedName>
        <fullName evidence="4">Ataxin-2 C-terminal domain-containing protein</fullName>
    </recommendedName>
</protein>
<comment type="caution">
    <text evidence="2">The sequence shown here is derived from an EMBL/GenBank/DDBJ whole genome shotgun (WGS) entry which is preliminary data.</text>
</comment>
<proteinExistence type="predicted"/>
<sequence>MDVMHRQTPSLSSSSLSSSTLNPNAPIFIPMASYQTVEDFSDQWWDLVHSSPCFRDYWLHDCFEDPESDPLFPDNEDLVLPDFDAFFDLYLRKQEKEEEDKRREKELITMAALKWSRSIGRAEAPVHFEKAPKIVKSVRVHLNKGCTGDVSENKQEIQIEVSVSLKEKVKGEVRLRLRLR</sequence>
<feature type="region of interest" description="Disordered" evidence="1">
    <location>
        <begin position="1"/>
        <end position="20"/>
    </location>
</feature>
<evidence type="ECO:0000256" key="1">
    <source>
        <dbReference type="SAM" id="MobiDB-lite"/>
    </source>
</evidence>